<evidence type="ECO:0000256" key="2">
    <source>
        <dbReference type="ARBA" id="ARBA00022645"/>
    </source>
</evidence>
<keyword evidence="3 6" id="KW-0645">Protease</keyword>
<reference evidence="8 9" key="1">
    <citation type="submission" date="2024-01" db="EMBL/GenBank/DDBJ databases">
        <authorList>
            <person name="Allen C."/>
            <person name="Tagirdzhanova G."/>
        </authorList>
    </citation>
    <scope>NUCLEOTIDE SEQUENCE [LARGE SCALE GENOMIC DNA]</scope>
</reference>
<keyword evidence="6" id="KW-0732">Signal</keyword>
<keyword evidence="2 6" id="KW-0121">Carboxypeptidase</keyword>
<protein>
    <recommendedName>
        <fullName evidence="6">Carboxypeptidase</fullName>
        <ecNumber evidence="6">3.4.16.-</ecNumber>
    </recommendedName>
</protein>
<organism evidence="8 9">
    <name type="scientific">Sporothrix curviconia</name>
    <dbReference type="NCBI Taxonomy" id="1260050"/>
    <lineage>
        <taxon>Eukaryota</taxon>
        <taxon>Fungi</taxon>
        <taxon>Dikarya</taxon>
        <taxon>Ascomycota</taxon>
        <taxon>Pezizomycotina</taxon>
        <taxon>Sordariomycetes</taxon>
        <taxon>Sordariomycetidae</taxon>
        <taxon>Ophiostomatales</taxon>
        <taxon>Ophiostomataceae</taxon>
        <taxon>Sporothrix</taxon>
    </lineage>
</organism>
<feature type="chain" id="PRO_5044999273" description="Carboxypeptidase" evidence="6">
    <location>
        <begin position="25"/>
        <end position="610"/>
    </location>
</feature>
<dbReference type="PROSITE" id="PS00131">
    <property type="entry name" value="CARBOXYPEPT_SER_SER"/>
    <property type="match status" value="1"/>
</dbReference>
<evidence type="ECO:0000256" key="5">
    <source>
        <dbReference type="ARBA" id="ARBA00023180"/>
    </source>
</evidence>
<accession>A0ABP0BWI3</accession>
<evidence type="ECO:0000256" key="7">
    <source>
        <dbReference type="SAM" id="MobiDB-lite"/>
    </source>
</evidence>
<dbReference type="Gene3D" id="3.40.50.1820">
    <property type="entry name" value="alpha/beta hydrolase"/>
    <property type="match status" value="1"/>
</dbReference>
<dbReference type="PANTHER" id="PTHR11802">
    <property type="entry name" value="SERINE PROTEASE FAMILY S10 SERINE CARBOXYPEPTIDASE"/>
    <property type="match status" value="1"/>
</dbReference>
<dbReference type="EC" id="3.4.16.-" evidence="6"/>
<dbReference type="PRINTS" id="PR00724">
    <property type="entry name" value="CRBOXYPTASEC"/>
</dbReference>
<feature type="region of interest" description="Disordered" evidence="7">
    <location>
        <begin position="539"/>
        <end position="567"/>
    </location>
</feature>
<dbReference type="EMBL" id="CAWUHB010000027">
    <property type="protein sequence ID" value="CAK7223431.1"/>
    <property type="molecule type" value="Genomic_DNA"/>
</dbReference>
<keyword evidence="5" id="KW-0325">Glycoprotein</keyword>
<dbReference type="SUPFAM" id="SSF53474">
    <property type="entry name" value="alpha/beta-Hydrolases"/>
    <property type="match status" value="1"/>
</dbReference>
<evidence type="ECO:0000256" key="3">
    <source>
        <dbReference type="ARBA" id="ARBA00022670"/>
    </source>
</evidence>
<keyword evidence="4 6" id="KW-0378">Hydrolase</keyword>
<dbReference type="InterPro" id="IPR029058">
    <property type="entry name" value="AB_hydrolase_fold"/>
</dbReference>
<dbReference type="InterPro" id="IPR018202">
    <property type="entry name" value="Ser_caboxypep_ser_AS"/>
</dbReference>
<dbReference type="PANTHER" id="PTHR11802:SF479">
    <property type="entry name" value="CARBOXYPEPTIDASE"/>
    <property type="match status" value="1"/>
</dbReference>
<dbReference type="Proteomes" id="UP001642405">
    <property type="component" value="Unassembled WGS sequence"/>
</dbReference>
<comment type="caution">
    <text evidence="8">The sequence shown here is derived from an EMBL/GenBank/DDBJ whole genome shotgun (WGS) entry which is preliminary data.</text>
</comment>
<evidence type="ECO:0000256" key="1">
    <source>
        <dbReference type="ARBA" id="ARBA00009431"/>
    </source>
</evidence>
<sequence length="610" mass="66005">MRWTSKDFWQPALLTVAAASVASAGRSLRHVGKSDELISSFFARSSLFDDMSYGEAYEKFEKRATPQFLNSNTSSFSVNGTGIPLVDFDVGESYAGSFPLSSNPNDTNQLYFWFFPSTNPSASKEIVIWLNGGPGCSSLEGLLQENGPFIWQSGTFRPVKNDWAWNKLSNVVYIDQPVGAGFSVGNVTATSEEDVAQQFLGFWKNFVDTFSLQGYKVYVTGESYAGMYCPYIASAMVDANDTTYYNVSGLLIYDPVIGQSDVQDGIPSVAFVDYWGGLFPFNDSFVAKIHERDAVCGYTDYLNEYLVYPPVGQQPNVITGQEADGSTKPECGALYNDIVYAALTINPCWDVYQVATICPLQWDVLGFPGTIMYSPPGADIYFQREDVMKAIHAPSSVNWTECIDGNVFVDGNDYSLPSSIHALPNVIDATKNVIIGHGALDYVLIANGTLLTIQNMTWGGQLGFQSPPTEPFFVPTHDDLSLTSIAGNGVMGTAHSERGLTYVGIDLSGHMVPEYAPSAAYRHLEFLLGRISSLSSTEPFTTNSNVTQPSGPLGNGTAPQGYSTSQNCTTTTTGSNITNVKTSSAAGSGLSLAWYLYLVALPVGIAAVLL</sequence>
<gene>
    <name evidence="8" type="ORF">SCUCBS95973_005177</name>
</gene>
<dbReference type="Pfam" id="PF00450">
    <property type="entry name" value="Peptidase_S10"/>
    <property type="match status" value="1"/>
</dbReference>
<evidence type="ECO:0000256" key="4">
    <source>
        <dbReference type="ARBA" id="ARBA00022801"/>
    </source>
</evidence>
<dbReference type="InterPro" id="IPR001563">
    <property type="entry name" value="Peptidase_S10"/>
</dbReference>
<dbReference type="PROSITE" id="PS00560">
    <property type="entry name" value="CARBOXYPEPT_SER_HIS"/>
    <property type="match status" value="1"/>
</dbReference>
<evidence type="ECO:0000313" key="8">
    <source>
        <dbReference type="EMBL" id="CAK7223431.1"/>
    </source>
</evidence>
<evidence type="ECO:0000313" key="9">
    <source>
        <dbReference type="Proteomes" id="UP001642405"/>
    </source>
</evidence>
<proteinExistence type="inferred from homology"/>
<keyword evidence="9" id="KW-1185">Reference proteome</keyword>
<feature type="compositionally biased region" description="Polar residues" evidence="7">
    <location>
        <begin position="539"/>
        <end position="550"/>
    </location>
</feature>
<evidence type="ECO:0000256" key="6">
    <source>
        <dbReference type="RuleBase" id="RU361156"/>
    </source>
</evidence>
<feature type="signal peptide" evidence="6">
    <location>
        <begin position="1"/>
        <end position="24"/>
    </location>
</feature>
<name>A0ABP0BWI3_9PEZI</name>
<dbReference type="InterPro" id="IPR033124">
    <property type="entry name" value="Ser_caboxypep_his_AS"/>
</dbReference>
<comment type="similarity">
    <text evidence="1 6">Belongs to the peptidase S10 family.</text>
</comment>